<evidence type="ECO:0000256" key="4">
    <source>
        <dbReference type="ARBA" id="ARBA00023163"/>
    </source>
</evidence>
<dbReference type="InterPro" id="IPR005650">
    <property type="entry name" value="BlaI_family"/>
</dbReference>
<evidence type="ECO:0000313" key="5">
    <source>
        <dbReference type="EMBL" id="TWT38554.1"/>
    </source>
</evidence>
<keyword evidence="4" id="KW-0804">Transcription</keyword>
<evidence type="ECO:0000256" key="2">
    <source>
        <dbReference type="ARBA" id="ARBA00023015"/>
    </source>
</evidence>
<name>A0A5C5VIS8_9BACT</name>
<keyword evidence="2" id="KW-0805">Transcription regulation</keyword>
<dbReference type="AlphaFoldDB" id="A0A5C5VIS8"/>
<dbReference type="GO" id="GO:0003677">
    <property type="term" value="F:DNA binding"/>
    <property type="evidence" value="ECO:0007669"/>
    <property type="project" value="UniProtKB-KW"/>
</dbReference>
<organism evidence="5 6">
    <name type="scientific">Blastopirellula retiformator</name>
    <dbReference type="NCBI Taxonomy" id="2527970"/>
    <lineage>
        <taxon>Bacteria</taxon>
        <taxon>Pseudomonadati</taxon>
        <taxon>Planctomycetota</taxon>
        <taxon>Planctomycetia</taxon>
        <taxon>Pirellulales</taxon>
        <taxon>Pirellulaceae</taxon>
        <taxon>Blastopirellula</taxon>
    </lineage>
</organism>
<dbReference type="Proteomes" id="UP000318878">
    <property type="component" value="Unassembled WGS sequence"/>
</dbReference>
<dbReference type="RefSeq" id="WP_146428795.1">
    <property type="nucleotide sequence ID" value="NZ_SJPF01000001.1"/>
</dbReference>
<proteinExistence type="inferred from homology"/>
<dbReference type="SUPFAM" id="SSF46785">
    <property type="entry name" value="Winged helix' DNA-binding domain"/>
    <property type="match status" value="1"/>
</dbReference>
<protein>
    <submittedName>
        <fullName evidence="5">Penicillinase repressor</fullName>
    </submittedName>
</protein>
<keyword evidence="6" id="KW-1185">Reference proteome</keyword>
<evidence type="ECO:0000256" key="1">
    <source>
        <dbReference type="ARBA" id="ARBA00011046"/>
    </source>
</evidence>
<dbReference type="OrthoDB" id="280196at2"/>
<comment type="caution">
    <text evidence="5">The sequence shown here is derived from an EMBL/GenBank/DDBJ whole genome shotgun (WGS) entry which is preliminary data.</text>
</comment>
<dbReference type="GO" id="GO:0045892">
    <property type="term" value="P:negative regulation of DNA-templated transcription"/>
    <property type="evidence" value="ECO:0007669"/>
    <property type="project" value="InterPro"/>
</dbReference>
<evidence type="ECO:0000256" key="3">
    <source>
        <dbReference type="ARBA" id="ARBA00023125"/>
    </source>
</evidence>
<accession>A0A5C5VIS8</accession>
<sequence>MPRPKQTTPTAGELEVLKVLWERGPSTVRDVMNELNQTRPRAYTSVMSLMNVMADKGLLERKPEGRAFIYEAKRTRDKTLGGILHDVLGRAFGGSASSLVAHLLEESKPSSEELDAIRRTLAQYEDTDQPPGDG</sequence>
<comment type="similarity">
    <text evidence="1">Belongs to the BlaI transcriptional regulatory family.</text>
</comment>
<dbReference type="PIRSF" id="PIRSF019455">
    <property type="entry name" value="CopR_AtkY"/>
    <property type="match status" value="1"/>
</dbReference>
<dbReference type="EMBL" id="SJPF01000001">
    <property type="protein sequence ID" value="TWT38554.1"/>
    <property type="molecule type" value="Genomic_DNA"/>
</dbReference>
<dbReference type="InterPro" id="IPR036390">
    <property type="entry name" value="WH_DNA-bd_sf"/>
</dbReference>
<evidence type="ECO:0000313" key="6">
    <source>
        <dbReference type="Proteomes" id="UP000318878"/>
    </source>
</evidence>
<keyword evidence="3" id="KW-0238">DNA-binding</keyword>
<gene>
    <name evidence="5" type="primary">blaI_1</name>
    <name evidence="5" type="ORF">Enr8_02470</name>
</gene>
<dbReference type="Gene3D" id="1.10.10.10">
    <property type="entry name" value="Winged helix-like DNA-binding domain superfamily/Winged helix DNA-binding domain"/>
    <property type="match status" value="1"/>
</dbReference>
<dbReference type="Gene3D" id="1.10.4040.10">
    <property type="entry name" value="Penicillinase repressor domain"/>
    <property type="match status" value="1"/>
</dbReference>
<dbReference type="Pfam" id="PF03965">
    <property type="entry name" value="Penicillinase_R"/>
    <property type="match status" value="1"/>
</dbReference>
<dbReference type="InterPro" id="IPR036388">
    <property type="entry name" value="WH-like_DNA-bd_sf"/>
</dbReference>
<reference evidence="5 6" key="1">
    <citation type="submission" date="2019-02" db="EMBL/GenBank/DDBJ databases">
        <title>Deep-cultivation of Planctomycetes and their phenomic and genomic characterization uncovers novel biology.</title>
        <authorList>
            <person name="Wiegand S."/>
            <person name="Jogler M."/>
            <person name="Boedeker C."/>
            <person name="Pinto D."/>
            <person name="Vollmers J."/>
            <person name="Rivas-Marin E."/>
            <person name="Kohn T."/>
            <person name="Peeters S.H."/>
            <person name="Heuer A."/>
            <person name="Rast P."/>
            <person name="Oberbeckmann S."/>
            <person name="Bunk B."/>
            <person name="Jeske O."/>
            <person name="Meyerdierks A."/>
            <person name="Storesund J.E."/>
            <person name="Kallscheuer N."/>
            <person name="Luecker S."/>
            <person name="Lage O.M."/>
            <person name="Pohl T."/>
            <person name="Merkel B.J."/>
            <person name="Hornburger P."/>
            <person name="Mueller R.-W."/>
            <person name="Bruemmer F."/>
            <person name="Labrenz M."/>
            <person name="Spormann A.M."/>
            <person name="Op Den Camp H."/>
            <person name="Overmann J."/>
            <person name="Amann R."/>
            <person name="Jetten M.S.M."/>
            <person name="Mascher T."/>
            <person name="Medema M.H."/>
            <person name="Devos D.P."/>
            <person name="Kaster A.-K."/>
            <person name="Ovreas L."/>
            <person name="Rohde M."/>
            <person name="Galperin M.Y."/>
            <person name="Jogler C."/>
        </authorList>
    </citation>
    <scope>NUCLEOTIDE SEQUENCE [LARGE SCALE GENOMIC DNA]</scope>
    <source>
        <strain evidence="5 6">Enr8</strain>
    </source>
</reference>